<evidence type="ECO:0000313" key="3">
    <source>
        <dbReference type="EMBL" id="MFD1641907.1"/>
    </source>
</evidence>
<evidence type="ECO:0000256" key="1">
    <source>
        <dbReference type="SAM" id="MobiDB-lite"/>
    </source>
</evidence>
<dbReference type="EMBL" id="JBHUDM010000002">
    <property type="protein sequence ID" value="MFD1641907.1"/>
    <property type="molecule type" value="Genomic_DNA"/>
</dbReference>
<name>A0ABD6D957_9EURY</name>
<evidence type="ECO:0000256" key="2">
    <source>
        <dbReference type="SAM" id="Phobius"/>
    </source>
</evidence>
<sequence length="494" mass="51083">MKRVGLLVGLLAVVCLAAPAIASSPPEPVCGPCGSSFEEAAGQQGVSVNVTHSTAEIRLDANGSATWMVTNRLTEASAERLAANPERLRPIAREATVSEGVAAESAGSVRLKSATVDNGTAQIRFHDPDAGSRHAGVLVADYFHSGGSWGLVLNADRVSISGPEGAVVANDPRSIIDDEYATDSELPTVSEGTVTWQRTAATEDRAELYHEFYIAYAEPGTGSTRVDAALTLASLPIWLSNVRDIVLPAAVVFGLVLIGIAAVVRWTVWTPTEADLLRSDVDPLLFDTDRLPTDVNWFAAGVTGIGLAVGLLAALRVLPATLLGVGVIYLGTGAAAIERPDWLRSVRGALAVGLAATLAVGGLLPGLGTGNPRFTGLVPTVIHAMAIHLPFAVAPAFGLAVDGDGFDVTRSAVAALCGAVAAFVVAGGAFVPFDSRPSFLILFVLPVIIGVVGVLMLPLSLLAASLSDPDDPPEKATRSPSETTETVDSETRSH</sequence>
<feature type="transmembrane region" description="Helical" evidence="2">
    <location>
        <begin position="380"/>
        <end position="401"/>
    </location>
</feature>
<proteinExistence type="predicted"/>
<keyword evidence="2" id="KW-0472">Membrane</keyword>
<feature type="transmembrane region" description="Helical" evidence="2">
    <location>
        <begin position="413"/>
        <end position="433"/>
    </location>
</feature>
<dbReference type="Proteomes" id="UP001597052">
    <property type="component" value="Unassembled WGS sequence"/>
</dbReference>
<keyword evidence="2" id="KW-1133">Transmembrane helix</keyword>
<feature type="transmembrane region" description="Helical" evidence="2">
    <location>
        <begin position="245"/>
        <end position="268"/>
    </location>
</feature>
<feature type="region of interest" description="Disordered" evidence="1">
    <location>
        <begin position="467"/>
        <end position="494"/>
    </location>
</feature>
<evidence type="ECO:0000313" key="4">
    <source>
        <dbReference type="Proteomes" id="UP001597052"/>
    </source>
</evidence>
<feature type="transmembrane region" description="Helical" evidence="2">
    <location>
        <begin position="349"/>
        <end position="368"/>
    </location>
</feature>
<accession>A0ABD6D957</accession>
<keyword evidence="2" id="KW-0812">Transmembrane</keyword>
<gene>
    <name evidence="3" type="ORF">ACFSBW_08475</name>
</gene>
<organism evidence="3 4">
    <name type="scientific">Halohasta litorea</name>
    <dbReference type="NCBI Taxonomy" id="869891"/>
    <lineage>
        <taxon>Archaea</taxon>
        <taxon>Methanobacteriati</taxon>
        <taxon>Methanobacteriota</taxon>
        <taxon>Stenosarchaea group</taxon>
        <taxon>Halobacteria</taxon>
        <taxon>Halobacteriales</taxon>
        <taxon>Haloferacaceae</taxon>
        <taxon>Halohasta</taxon>
    </lineage>
</organism>
<reference evidence="3 4" key="1">
    <citation type="journal article" date="2019" name="Int. J. Syst. Evol. Microbiol.">
        <title>The Global Catalogue of Microorganisms (GCM) 10K type strain sequencing project: providing services to taxonomists for standard genome sequencing and annotation.</title>
        <authorList>
            <consortium name="The Broad Institute Genomics Platform"/>
            <consortium name="The Broad Institute Genome Sequencing Center for Infectious Disease"/>
            <person name="Wu L."/>
            <person name="Ma J."/>
        </authorList>
    </citation>
    <scope>NUCLEOTIDE SEQUENCE [LARGE SCALE GENOMIC DNA]</scope>
    <source>
        <strain evidence="3 4">CGMCC 1.10593</strain>
    </source>
</reference>
<dbReference type="RefSeq" id="WP_256395715.1">
    <property type="nucleotide sequence ID" value="NZ_JANHDJ010000002.1"/>
</dbReference>
<feature type="transmembrane region" description="Helical" evidence="2">
    <location>
        <begin position="439"/>
        <end position="464"/>
    </location>
</feature>
<keyword evidence="4" id="KW-1185">Reference proteome</keyword>
<dbReference type="AlphaFoldDB" id="A0ABD6D957"/>
<protein>
    <submittedName>
        <fullName evidence="3">Uncharacterized protein</fullName>
    </submittedName>
</protein>
<comment type="caution">
    <text evidence="3">The sequence shown here is derived from an EMBL/GenBank/DDBJ whole genome shotgun (WGS) entry which is preliminary data.</text>
</comment>